<evidence type="ECO:0000256" key="7">
    <source>
        <dbReference type="ARBA" id="ARBA00023136"/>
    </source>
</evidence>
<dbReference type="Proteomes" id="UP001232063">
    <property type="component" value="Unassembled WGS sequence"/>
</dbReference>
<feature type="domain" description="Glycosyltransferase RgtA/B/C/D-like" evidence="9">
    <location>
        <begin position="79"/>
        <end position="219"/>
    </location>
</feature>
<dbReference type="PANTHER" id="PTHR33908">
    <property type="entry name" value="MANNOSYLTRANSFERASE YKCB-RELATED"/>
    <property type="match status" value="1"/>
</dbReference>
<feature type="transmembrane region" description="Helical" evidence="8">
    <location>
        <begin position="20"/>
        <end position="44"/>
    </location>
</feature>
<dbReference type="InterPro" id="IPR050297">
    <property type="entry name" value="LipidA_mod_glycosyltrf_83"/>
</dbReference>
<feature type="transmembrane region" description="Helical" evidence="8">
    <location>
        <begin position="219"/>
        <end position="240"/>
    </location>
</feature>
<organism evidence="10 11">
    <name type="scientific">Xanthocytophaga agilis</name>
    <dbReference type="NCBI Taxonomy" id="3048010"/>
    <lineage>
        <taxon>Bacteria</taxon>
        <taxon>Pseudomonadati</taxon>
        <taxon>Bacteroidota</taxon>
        <taxon>Cytophagia</taxon>
        <taxon>Cytophagales</taxon>
        <taxon>Rhodocytophagaceae</taxon>
        <taxon>Xanthocytophaga</taxon>
    </lineage>
</organism>
<keyword evidence="4 10" id="KW-0808">Transferase</keyword>
<feature type="transmembrane region" description="Helical" evidence="8">
    <location>
        <begin position="345"/>
        <end position="364"/>
    </location>
</feature>
<feature type="transmembrane region" description="Helical" evidence="8">
    <location>
        <begin position="125"/>
        <end position="144"/>
    </location>
</feature>
<keyword evidence="7 8" id="KW-0472">Membrane</keyword>
<reference evidence="10" key="1">
    <citation type="submission" date="2023-05" db="EMBL/GenBank/DDBJ databases">
        <authorList>
            <person name="Zhang X."/>
        </authorList>
    </citation>
    <scope>NUCLEOTIDE SEQUENCE</scope>
    <source>
        <strain evidence="10">BD1B2-1</strain>
    </source>
</reference>
<keyword evidence="2" id="KW-1003">Cell membrane</keyword>
<dbReference type="GO" id="GO:0009103">
    <property type="term" value="P:lipopolysaccharide biosynthetic process"/>
    <property type="evidence" value="ECO:0007669"/>
    <property type="project" value="UniProtKB-ARBA"/>
</dbReference>
<feature type="transmembrane region" description="Helical" evidence="8">
    <location>
        <begin position="176"/>
        <end position="198"/>
    </location>
</feature>
<dbReference type="RefSeq" id="WP_314508863.1">
    <property type="nucleotide sequence ID" value="NZ_JASJOU010000001.1"/>
</dbReference>
<evidence type="ECO:0000256" key="1">
    <source>
        <dbReference type="ARBA" id="ARBA00004651"/>
    </source>
</evidence>
<evidence type="ECO:0000313" key="10">
    <source>
        <dbReference type="EMBL" id="MDJ1499341.1"/>
    </source>
</evidence>
<evidence type="ECO:0000256" key="8">
    <source>
        <dbReference type="SAM" id="Phobius"/>
    </source>
</evidence>
<gene>
    <name evidence="10" type="ORF">QNI22_01720</name>
</gene>
<keyword evidence="11" id="KW-1185">Reference proteome</keyword>
<accession>A0AAE3QWM6</accession>
<keyword evidence="5 8" id="KW-0812">Transmembrane</keyword>
<evidence type="ECO:0000256" key="2">
    <source>
        <dbReference type="ARBA" id="ARBA00022475"/>
    </source>
</evidence>
<dbReference type="EMBL" id="JASJOU010000001">
    <property type="protein sequence ID" value="MDJ1499341.1"/>
    <property type="molecule type" value="Genomic_DNA"/>
</dbReference>
<dbReference type="GO" id="GO:0005886">
    <property type="term" value="C:plasma membrane"/>
    <property type="evidence" value="ECO:0007669"/>
    <property type="project" value="UniProtKB-SubCell"/>
</dbReference>
<dbReference type="GO" id="GO:0016763">
    <property type="term" value="F:pentosyltransferase activity"/>
    <property type="evidence" value="ECO:0007669"/>
    <property type="project" value="TreeGrafter"/>
</dbReference>
<evidence type="ECO:0000256" key="3">
    <source>
        <dbReference type="ARBA" id="ARBA00022676"/>
    </source>
</evidence>
<evidence type="ECO:0000256" key="4">
    <source>
        <dbReference type="ARBA" id="ARBA00022679"/>
    </source>
</evidence>
<name>A0AAE3QWM6_9BACT</name>
<dbReference type="Pfam" id="PF13231">
    <property type="entry name" value="PMT_2"/>
    <property type="match status" value="1"/>
</dbReference>
<sequence>MTLHHQASLDYSLTKKESKLNLFCYLPAFIILSGIFFRLFHYFYNRGLYLDETSVAVNLLSKNYLALASPPLIYDQQAPLFFWWLEKGFCQLFGYSELSLRFIPLVCGIIALPLFWNLLKKLVEFKASVIGLFLLAFAYPVIYHSVEVKQYIIELLTTIVLISSVSRYAFQDKTASYLALGIIGALSMWFSYPAIFILTSIGITQSFWIFRNWNKKNALGLLLQGSLWGVSFLINFLLFINKGTKIPWLIGFWEEYFMPWPITSKQDILWFFFRLDNFLEYPLGINWSFISIYVVIKHTIILIILLIGLKHLLKKNKALFSIIILSLCLTLVASSMHKYPFHGRLLVFLAPLLFIIISYGIEWINTQILKFQMHRFTILVISFLICFPSVYYSFDQLFHPLKLVNAVYDIKKGLAFIKDKAQPNDTIYSMVWEGQTTYYSHIWKMPNKFIPFFYPQGSSIAELKKNISSALAPLKTQKRVWFIVYGAPKVQLKINDKNQKLNIKEVNLIADVLNHEGKCIDMYVEKNNCSVFLYELNQQ</sequence>
<keyword evidence="3 10" id="KW-0328">Glycosyltransferase</keyword>
<dbReference type="AlphaFoldDB" id="A0AAE3QWM6"/>
<comment type="subcellular location">
    <subcellularLocation>
        <location evidence="1">Cell membrane</location>
        <topology evidence="1">Multi-pass membrane protein</topology>
    </subcellularLocation>
</comment>
<proteinExistence type="predicted"/>
<evidence type="ECO:0000259" key="9">
    <source>
        <dbReference type="Pfam" id="PF13231"/>
    </source>
</evidence>
<evidence type="ECO:0000256" key="6">
    <source>
        <dbReference type="ARBA" id="ARBA00022989"/>
    </source>
</evidence>
<dbReference type="PANTHER" id="PTHR33908:SF11">
    <property type="entry name" value="MEMBRANE PROTEIN"/>
    <property type="match status" value="1"/>
</dbReference>
<feature type="transmembrane region" description="Helical" evidence="8">
    <location>
        <begin position="98"/>
        <end position="119"/>
    </location>
</feature>
<keyword evidence="6 8" id="KW-1133">Transmembrane helix</keyword>
<feature type="transmembrane region" description="Helical" evidence="8">
    <location>
        <begin position="376"/>
        <end position="394"/>
    </location>
</feature>
<feature type="transmembrane region" description="Helical" evidence="8">
    <location>
        <begin position="319"/>
        <end position="339"/>
    </location>
</feature>
<dbReference type="EC" id="2.4.-.-" evidence="10"/>
<evidence type="ECO:0000256" key="5">
    <source>
        <dbReference type="ARBA" id="ARBA00022692"/>
    </source>
</evidence>
<evidence type="ECO:0000313" key="11">
    <source>
        <dbReference type="Proteomes" id="UP001232063"/>
    </source>
</evidence>
<feature type="transmembrane region" description="Helical" evidence="8">
    <location>
        <begin position="285"/>
        <end position="307"/>
    </location>
</feature>
<comment type="caution">
    <text evidence="10">The sequence shown here is derived from an EMBL/GenBank/DDBJ whole genome shotgun (WGS) entry which is preliminary data.</text>
</comment>
<protein>
    <submittedName>
        <fullName evidence="10">Glycosyltransferase family 39 protein</fullName>
        <ecNumber evidence="10">2.4.-.-</ecNumber>
    </submittedName>
</protein>
<dbReference type="InterPro" id="IPR038731">
    <property type="entry name" value="RgtA/B/C-like"/>
</dbReference>